<dbReference type="AlphaFoldDB" id="A0A6G0XBT5"/>
<dbReference type="Proteomes" id="UP000481153">
    <property type="component" value="Unassembled WGS sequence"/>
</dbReference>
<organism evidence="1 2">
    <name type="scientific">Aphanomyces euteiches</name>
    <dbReference type="NCBI Taxonomy" id="100861"/>
    <lineage>
        <taxon>Eukaryota</taxon>
        <taxon>Sar</taxon>
        <taxon>Stramenopiles</taxon>
        <taxon>Oomycota</taxon>
        <taxon>Saprolegniomycetes</taxon>
        <taxon>Saprolegniales</taxon>
        <taxon>Verrucalvaceae</taxon>
        <taxon>Aphanomyces</taxon>
    </lineage>
</organism>
<reference evidence="1 2" key="1">
    <citation type="submission" date="2019-07" db="EMBL/GenBank/DDBJ databases">
        <title>Genomics analysis of Aphanomyces spp. identifies a new class of oomycete effector associated with host adaptation.</title>
        <authorList>
            <person name="Gaulin E."/>
        </authorList>
    </citation>
    <scope>NUCLEOTIDE SEQUENCE [LARGE SCALE GENOMIC DNA]</scope>
    <source>
        <strain evidence="1 2">ATCC 201684</strain>
    </source>
</reference>
<keyword evidence="2" id="KW-1185">Reference proteome</keyword>
<sequence>MGTTRMQSSRPDDVVDFVLRNRDMASLIFAFQDGFPQDIIRLKQAVDLPAFARPPRRFISSSGAFEVFAAKAFGTAFKNSMQCVSFGSPL</sequence>
<evidence type="ECO:0000313" key="1">
    <source>
        <dbReference type="EMBL" id="KAF0737474.1"/>
    </source>
</evidence>
<accession>A0A6G0XBT5</accession>
<dbReference type="EMBL" id="VJMJ01000084">
    <property type="protein sequence ID" value="KAF0737474.1"/>
    <property type="molecule type" value="Genomic_DNA"/>
</dbReference>
<comment type="caution">
    <text evidence="1">The sequence shown here is derived from an EMBL/GenBank/DDBJ whole genome shotgun (WGS) entry which is preliminary data.</text>
</comment>
<proteinExistence type="predicted"/>
<evidence type="ECO:0000313" key="2">
    <source>
        <dbReference type="Proteomes" id="UP000481153"/>
    </source>
</evidence>
<protein>
    <submittedName>
        <fullName evidence="1">Uncharacterized protein</fullName>
    </submittedName>
</protein>
<name>A0A6G0XBT5_9STRA</name>
<gene>
    <name evidence="1" type="ORF">Ae201684_006634</name>
</gene>